<evidence type="ECO:0000313" key="6">
    <source>
        <dbReference type="EMBL" id="KAK9917529.1"/>
    </source>
</evidence>
<evidence type="ECO:0000256" key="4">
    <source>
        <dbReference type="ARBA" id="ARBA00023136"/>
    </source>
</evidence>
<sequence length="229" mass="24012">MLIKQIAAHNNASQYIPLMLILLGLVEAGRFANVAWLHVLGLLLLVGRCCHAYAIALDASLALPWGLGAAGAAATRTFVDAGDVQGTARSTALMVKIGLVNLVRDVVANLSQQGRADVVAQVTMALLEQGEFITVSQINNALVGAGYLKESADIAGVMGSQMSNNFLTSLKEAGANLLPDIWPNKTSNKTSPASSTTESISGLDDLAVDSKKSVLQSLKDGEFGFSRED</sequence>
<dbReference type="EMBL" id="JALJOT010000002">
    <property type="protein sequence ID" value="KAK9917529.1"/>
    <property type="molecule type" value="Genomic_DNA"/>
</dbReference>
<comment type="caution">
    <text evidence="6">The sequence shown here is derived from an EMBL/GenBank/DDBJ whole genome shotgun (WGS) entry which is preliminary data.</text>
</comment>
<dbReference type="InterPro" id="IPR001129">
    <property type="entry name" value="Membr-assoc_MAPEG"/>
</dbReference>
<dbReference type="InterPro" id="IPR023352">
    <property type="entry name" value="MAPEG-like_dom_sf"/>
</dbReference>
<proteinExistence type="predicted"/>
<evidence type="ECO:0000256" key="5">
    <source>
        <dbReference type="SAM" id="MobiDB-lite"/>
    </source>
</evidence>
<evidence type="ECO:0000256" key="3">
    <source>
        <dbReference type="ARBA" id="ARBA00022989"/>
    </source>
</evidence>
<evidence type="ECO:0000256" key="1">
    <source>
        <dbReference type="ARBA" id="ARBA00004370"/>
    </source>
</evidence>
<name>A0ABR2Z006_9CHLO</name>
<dbReference type="Gene3D" id="1.20.120.550">
    <property type="entry name" value="Membrane associated eicosanoid/glutathione metabolism-like domain"/>
    <property type="match status" value="1"/>
</dbReference>
<comment type="subcellular location">
    <subcellularLocation>
        <location evidence="1">Membrane</location>
    </subcellularLocation>
</comment>
<keyword evidence="7" id="KW-1185">Reference proteome</keyword>
<reference evidence="6 7" key="1">
    <citation type="journal article" date="2024" name="Nat. Commun.">
        <title>Phylogenomics reveals the evolutionary origins of lichenization in chlorophyte algae.</title>
        <authorList>
            <person name="Puginier C."/>
            <person name="Libourel C."/>
            <person name="Otte J."/>
            <person name="Skaloud P."/>
            <person name="Haon M."/>
            <person name="Grisel S."/>
            <person name="Petersen M."/>
            <person name="Berrin J.G."/>
            <person name="Delaux P.M."/>
            <person name="Dal Grande F."/>
            <person name="Keller J."/>
        </authorList>
    </citation>
    <scope>NUCLEOTIDE SEQUENCE [LARGE SCALE GENOMIC DNA]</scope>
    <source>
        <strain evidence="6 7">SAG 216-7</strain>
    </source>
</reference>
<accession>A0ABR2Z006</accession>
<feature type="region of interest" description="Disordered" evidence="5">
    <location>
        <begin position="181"/>
        <end position="202"/>
    </location>
</feature>
<feature type="compositionally biased region" description="Polar residues" evidence="5">
    <location>
        <begin position="184"/>
        <end position="200"/>
    </location>
</feature>
<keyword evidence="2" id="KW-0812">Transmembrane</keyword>
<organism evidence="6 7">
    <name type="scientific">Coccomyxa subellipsoidea</name>
    <dbReference type="NCBI Taxonomy" id="248742"/>
    <lineage>
        <taxon>Eukaryota</taxon>
        <taxon>Viridiplantae</taxon>
        <taxon>Chlorophyta</taxon>
        <taxon>core chlorophytes</taxon>
        <taxon>Trebouxiophyceae</taxon>
        <taxon>Trebouxiophyceae incertae sedis</taxon>
        <taxon>Coccomyxaceae</taxon>
        <taxon>Coccomyxa</taxon>
    </lineage>
</organism>
<gene>
    <name evidence="6" type="ORF">WJX75_005358</name>
</gene>
<dbReference type="Pfam" id="PF01124">
    <property type="entry name" value="MAPEG"/>
    <property type="match status" value="1"/>
</dbReference>
<keyword evidence="4" id="KW-0472">Membrane</keyword>
<dbReference type="Proteomes" id="UP001491310">
    <property type="component" value="Unassembled WGS sequence"/>
</dbReference>
<evidence type="ECO:0000256" key="2">
    <source>
        <dbReference type="ARBA" id="ARBA00022692"/>
    </source>
</evidence>
<evidence type="ECO:0000313" key="7">
    <source>
        <dbReference type="Proteomes" id="UP001491310"/>
    </source>
</evidence>
<keyword evidence="3" id="KW-1133">Transmembrane helix</keyword>
<protein>
    <submittedName>
        <fullName evidence="6">Uncharacterized protein</fullName>
    </submittedName>
</protein>
<dbReference type="SUPFAM" id="SSF161084">
    <property type="entry name" value="MAPEG domain-like"/>
    <property type="match status" value="1"/>
</dbReference>